<dbReference type="AlphaFoldDB" id="A0A261FG40"/>
<dbReference type="Proteomes" id="UP000216444">
    <property type="component" value="Unassembled WGS sequence"/>
</dbReference>
<dbReference type="RefSeq" id="WP_094663455.1">
    <property type="nucleotide sequence ID" value="NZ_MWWV01000006.1"/>
</dbReference>
<comment type="subcellular location">
    <subcellularLocation>
        <location evidence="1">Virion</location>
    </subcellularLocation>
</comment>
<comment type="caution">
    <text evidence="3">The sequence shown here is derived from an EMBL/GenBank/DDBJ whole genome shotgun (WGS) entry which is preliminary data.</text>
</comment>
<evidence type="ECO:0000256" key="1">
    <source>
        <dbReference type="ARBA" id="ARBA00004328"/>
    </source>
</evidence>
<organism evidence="3 4">
    <name type="scientific">Bifidobacterium tissieri</name>
    <dbReference type="NCBI Taxonomy" id="1630162"/>
    <lineage>
        <taxon>Bacteria</taxon>
        <taxon>Bacillati</taxon>
        <taxon>Actinomycetota</taxon>
        <taxon>Actinomycetes</taxon>
        <taxon>Bifidobacteriales</taxon>
        <taxon>Bifidobacteriaceae</taxon>
        <taxon>Bifidobacterium</taxon>
    </lineage>
</organism>
<evidence type="ECO:0000313" key="4">
    <source>
        <dbReference type="Proteomes" id="UP000216444"/>
    </source>
</evidence>
<name>A0A261FG40_9BIFI</name>
<dbReference type="InterPro" id="IPR054612">
    <property type="entry name" value="Phage_capsid-like_C"/>
</dbReference>
<feature type="domain" description="Phage capsid-like C-terminal" evidence="2">
    <location>
        <begin position="15"/>
        <end position="292"/>
    </location>
</feature>
<dbReference type="SUPFAM" id="SSF56563">
    <property type="entry name" value="Major capsid protein gp5"/>
    <property type="match status" value="1"/>
</dbReference>
<dbReference type="Gene3D" id="3.30.2320.10">
    <property type="entry name" value="hypothetical protein PF0899 domain"/>
    <property type="match status" value="1"/>
</dbReference>
<dbReference type="EMBL" id="MWWV01000006">
    <property type="protein sequence ID" value="OZG57856.1"/>
    <property type="molecule type" value="Genomic_DNA"/>
</dbReference>
<reference evidence="3 4" key="1">
    <citation type="journal article" date="2017" name="BMC Genomics">
        <title>Comparative genomic and phylogenomic analyses of the Bifidobacteriaceae family.</title>
        <authorList>
            <person name="Lugli G.A."/>
            <person name="Milani C."/>
            <person name="Turroni F."/>
            <person name="Duranti S."/>
            <person name="Mancabelli L."/>
            <person name="Mangifesta M."/>
            <person name="Ferrario C."/>
            <person name="Modesto M."/>
            <person name="Mattarelli P."/>
            <person name="Jiri K."/>
            <person name="van Sinderen D."/>
            <person name="Ventura M."/>
        </authorList>
    </citation>
    <scope>NUCLEOTIDE SEQUENCE [LARGE SCALE GENOMIC DNA]</scope>
    <source>
        <strain evidence="3 4">DSM 100201</strain>
    </source>
</reference>
<accession>A0A261FG40</accession>
<protein>
    <submittedName>
        <fullName evidence="3">Phage capsid protein</fullName>
    </submittedName>
</protein>
<gene>
    <name evidence="3" type="ORF">BTIS_1097</name>
</gene>
<evidence type="ECO:0000313" key="3">
    <source>
        <dbReference type="EMBL" id="OZG57856.1"/>
    </source>
</evidence>
<dbReference type="NCBIfam" id="TIGR01554">
    <property type="entry name" value="major_cap_HK97"/>
    <property type="match status" value="1"/>
</dbReference>
<evidence type="ECO:0000259" key="2">
    <source>
        <dbReference type="Pfam" id="PF05065"/>
    </source>
</evidence>
<dbReference type="Pfam" id="PF05065">
    <property type="entry name" value="Phage_capsid"/>
    <property type="match status" value="1"/>
</dbReference>
<dbReference type="InterPro" id="IPR024455">
    <property type="entry name" value="Phage_capsid"/>
</dbReference>
<sequence length="314" mass="33392">MADNFASQINRGDLGSSLIPDEVSQEIIQTIPQSSVMLTRAKRISMSSRKKTQPVLATLPDAYWVQEGALKQTSKTGWEDVQITAEELAVIVPIPDSVVDDAKINLWQTVKPLIAEAFGKKIDAAAIFGVDKPATWGTDILAGATAAKNTVAQGTGVDLAQDVATLGETLSRQGFAVNGFASQPGLNWQLVGLRNAQGTPIYTPSLAQGTPASLYGYPLNEVANGAWDATKGVLLAADWSKFVIGVRQDITYQVFDQGVISDSTGKVVYNLMQQDAKALRVVMRVGFAVANPVTRTVAKGKQFPAGFITPKAAA</sequence>
<keyword evidence="4" id="KW-1185">Reference proteome</keyword>
<dbReference type="Gene3D" id="3.30.2400.10">
    <property type="entry name" value="Major capsid protein gp5"/>
    <property type="match status" value="1"/>
</dbReference>
<proteinExistence type="predicted"/>